<reference evidence="2 3" key="1">
    <citation type="journal article" date="2016" name="Nat. Commun.">
        <title>Extremotolerant tardigrade genome and improved radiotolerance of human cultured cells by tardigrade-unique protein.</title>
        <authorList>
            <person name="Hashimoto T."/>
            <person name="Horikawa D.D."/>
            <person name="Saito Y."/>
            <person name="Kuwahara H."/>
            <person name="Kozuka-Hata H."/>
            <person name="Shin-I T."/>
            <person name="Minakuchi Y."/>
            <person name="Ohishi K."/>
            <person name="Motoyama A."/>
            <person name="Aizu T."/>
            <person name="Enomoto A."/>
            <person name="Kondo K."/>
            <person name="Tanaka S."/>
            <person name="Hara Y."/>
            <person name="Koshikawa S."/>
            <person name="Sagara H."/>
            <person name="Miura T."/>
            <person name="Yokobori S."/>
            <person name="Miyagawa K."/>
            <person name="Suzuki Y."/>
            <person name="Kubo T."/>
            <person name="Oyama M."/>
            <person name="Kohara Y."/>
            <person name="Fujiyama A."/>
            <person name="Arakawa K."/>
            <person name="Katayama T."/>
            <person name="Toyoda A."/>
            <person name="Kunieda T."/>
        </authorList>
    </citation>
    <scope>NUCLEOTIDE SEQUENCE [LARGE SCALE GENOMIC DNA]</scope>
    <source>
        <strain evidence="2 3">YOKOZUNA-1</strain>
    </source>
</reference>
<organism evidence="2 3">
    <name type="scientific">Ramazzottius varieornatus</name>
    <name type="common">Water bear</name>
    <name type="synonym">Tardigrade</name>
    <dbReference type="NCBI Taxonomy" id="947166"/>
    <lineage>
        <taxon>Eukaryota</taxon>
        <taxon>Metazoa</taxon>
        <taxon>Ecdysozoa</taxon>
        <taxon>Tardigrada</taxon>
        <taxon>Eutardigrada</taxon>
        <taxon>Parachela</taxon>
        <taxon>Hypsibioidea</taxon>
        <taxon>Ramazzottiidae</taxon>
        <taxon>Ramazzottius</taxon>
    </lineage>
</organism>
<keyword evidence="1" id="KW-0472">Membrane</keyword>
<sequence length="254" mass="28165">MTFVEVGYFGDNTSLNLWDPTSSKVIFPLIIGRFKAAALSAWKAARTAWADEPLVRLPPARPETYRRAAPAILCGAVATALLYSLYRSRTKRRRQFREAYPRLAEATTALPTQAVEEDFYVRAASPEDVCSDLVLPSDLLQQADRLDSDWINRVESNFDVDIRITTTETAHAVLCFVGSSRNIDRAMRYLKSFFRELIGEGASRHTTVSSVELTVTAEKEPLPSLSVDQFHPADVRGRTPVSGSVAGLGDVVRL</sequence>
<keyword evidence="3" id="KW-1185">Reference proteome</keyword>
<comment type="caution">
    <text evidence="2">The sequence shown here is derived from an EMBL/GenBank/DDBJ whole genome shotgun (WGS) entry which is preliminary data.</text>
</comment>
<keyword evidence="1" id="KW-1133">Transmembrane helix</keyword>
<evidence type="ECO:0000256" key="1">
    <source>
        <dbReference type="SAM" id="Phobius"/>
    </source>
</evidence>
<dbReference type="AlphaFoldDB" id="A0A1D1WBQ6"/>
<feature type="transmembrane region" description="Helical" evidence="1">
    <location>
        <begin position="68"/>
        <end position="86"/>
    </location>
</feature>
<evidence type="ECO:0000313" key="3">
    <source>
        <dbReference type="Proteomes" id="UP000186922"/>
    </source>
</evidence>
<gene>
    <name evidence="2" type="primary">RvY_18776-1</name>
    <name evidence="2" type="synonym">RvY_18776.1</name>
    <name evidence="2" type="ORF">RvY_18776</name>
</gene>
<name>A0A1D1WBQ6_RAMVA</name>
<proteinExistence type="predicted"/>
<dbReference type="EMBL" id="BDGG01000021">
    <property type="protein sequence ID" value="GAV09199.1"/>
    <property type="molecule type" value="Genomic_DNA"/>
</dbReference>
<keyword evidence="1" id="KW-0812">Transmembrane</keyword>
<protein>
    <submittedName>
        <fullName evidence="2">Uncharacterized protein</fullName>
    </submittedName>
</protein>
<dbReference type="Proteomes" id="UP000186922">
    <property type="component" value="Unassembled WGS sequence"/>
</dbReference>
<accession>A0A1D1WBQ6</accession>
<evidence type="ECO:0000313" key="2">
    <source>
        <dbReference type="EMBL" id="GAV09199.1"/>
    </source>
</evidence>